<feature type="transmembrane region" description="Helical" evidence="1">
    <location>
        <begin position="562"/>
        <end position="581"/>
    </location>
</feature>
<dbReference type="EMBL" id="CAKJTG010000002">
    <property type="protein sequence ID" value="CAG9606771.1"/>
    <property type="molecule type" value="Genomic_DNA"/>
</dbReference>
<sequence length="587" mass="66810">MQFLFPWFFLLSFLIAAVILFYFFRKQYEERKISSNLLWEQVLNEWQASPWLKKLQQNLLFWLQILALLLLMFALVRPFWLQKDLQGEHLIFIIDPSATMSAQYEDTTRFDYAKEQLLDLAGKLSGQEVTLIKAGEKPEILISKETDKGAIKKSINELQLSYEHGMMEKAVNLAVSLSTGKDTSIHIFSDSVTKDVLAGVEQPIEVHNIGKELANVALLSFGVAPIGEQVSGVAVLENQSSKDTELTFQIHSAQELLFKEKVTVKGQEQYVLPIPSLPEKPYYEAAITKDDGYQVDNKLTSIYTETNPPIYTIGNVNPFAVKGFQTLGVEVLQTDAKNVQKNMNGIFITETSSLKNQPAQPLILFNSSKEKIKLTEPLQAENDPLLQYVDYKKIYIAEAIKELEGDWETILKSGSVPLIQKGSRDGKSLIVVNFDLTDSDWPLQPGFPIFLYNSYQWLSQQTDFLGYFGPGEEKWMNVSEGSSKWSIYDGDDENLYTLDLVKGSFKAPNLPGTYQAVADDKINYFSVLMDEREKYPAVETSFKMNELKGQVKGETKSRNDVMWFWLALIALLLITIEWEVYRRGFRG</sequence>
<dbReference type="InterPro" id="IPR002035">
    <property type="entry name" value="VWF_A"/>
</dbReference>
<comment type="caution">
    <text evidence="3">The sequence shown here is derived from an EMBL/GenBank/DDBJ whole genome shotgun (WGS) entry which is preliminary data.</text>
</comment>
<feature type="domain" description="VWFA" evidence="2">
    <location>
        <begin position="89"/>
        <end position="256"/>
    </location>
</feature>
<keyword evidence="4" id="KW-1185">Reference proteome</keyword>
<dbReference type="InterPro" id="IPR024163">
    <property type="entry name" value="Aerotolerance_reg_N"/>
</dbReference>
<organism evidence="3 4">
    <name type="scientific">Pseudoneobacillus rhizosphaerae</name>
    <dbReference type="NCBI Taxonomy" id="2880968"/>
    <lineage>
        <taxon>Bacteria</taxon>
        <taxon>Bacillati</taxon>
        <taxon>Bacillota</taxon>
        <taxon>Bacilli</taxon>
        <taxon>Bacillales</taxon>
        <taxon>Bacillaceae</taxon>
        <taxon>Pseudoneobacillus</taxon>
    </lineage>
</organism>
<evidence type="ECO:0000313" key="4">
    <source>
        <dbReference type="Proteomes" id="UP000789845"/>
    </source>
</evidence>
<dbReference type="PANTHER" id="PTHR37464:SF1">
    <property type="entry name" value="BLL2463 PROTEIN"/>
    <property type="match status" value="1"/>
</dbReference>
<proteinExistence type="predicted"/>
<gene>
    <name evidence="3" type="ORF">NEOCIP111885_00459</name>
</gene>
<protein>
    <recommendedName>
        <fullName evidence="2">VWFA domain-containing protein</fullName>
    </recommendedName>
</protein>
<reference evidence="3" key="1">
    <citation type="submission" date="2021-10" db="EMBL/GenBank/DDBJ databases">
        <authorList>
            <person name="Criscuolo A."/>
        </authorList>
    </citation>
    <scope>NUCLEOTIDE SEQUENCE</scope>
    <source>
        <strain evidence="3">CIP111885</strain>
    </source>
</reference>
<dbReference type="Pfam" id="PF07584">
    <property type="entry name" value="BatA"/>
    <property type="match status" value="1"/>
</dbReference>
<feature type="transmembrane region" description="Helical" evidence="1">
    <location>
        <begin position="59"/>
        <end position="80"/>
    </location>
</feature>
<accession>A0A9C7G691</accession>
<feature type="transmembrane region" description="Helical" evidence="1">
    <location>
        <begin position="6"/>
        <end position="24"/>
    </location>
</feature>
<keyword evidence="1" id="KW-0472">Membrane</keyword>
<dbReference type="Pfam" id="PF13519">
    <property type="entry name" value="VWA_2"/>
    <property type="match status" value="1"/>
</dbReference>
<dbReference type="SUPFAM" id="SSF53300">
    <property type="entry name" value="vWA-like"/>
    <property type="match status" value="1"/>
</dbReference>
<dbReference type="PROSITE" id="PS50234">
    <property type="entry name" value="VWFA"/>
    <property type="match status" value="1"/>
</dbReference>
<evidence type="ECO:0000313" key="3">
    <source>
        <dbReference type="EMBL" id="CAG9606771.1"/>
    </source>
</evidence>
<dbReference type="RefSeq" id="WP_230495043.1">
    <property type="nucleotide sequence ID" value="NZ_CAKJTG010000002.1"/>
</dbReference>
<name>A0A9C7G691_9BACI</name>
<keyword evidence="1" id="KW-0812">Transmembrane</keyword>
<evidence type="ECO:0000259" key="2">
    <source>
        <dbReference type="PROSITE" id="PS50234"/>
    </source>
</evidence>
<evidence type="ECO:0000256" key="1">
    <source>
        <dbReference type="SAM" id="Phobius"/>
    </source>
</evidence>
<dbReference type="Gene3D" id="3.40.50.410">
    <property type="entry name" value="von Willebrand factor, type A domain"/>
    <property type="match status" value="1"/>
</dbReference>
<dbReference type="AlphaFoldDB" id="A0A9C7G691"/>
<dbReference type="PANTHER" id="PTHR37464">
    <property type="entry name" value="BLL2463 PROTEIN"/>
    <property type="match status" value="1"/>
</dbReference>
<dbReference type="InterPro" id="IPR036465">
    <property type="entry name" value="vWFA_dom_sf"/>
</dbReference>
<keyword evidence="1" id="KW-1133">Transmembrane helix</keyword>
<dbReference type="Proteomes" id="UP000789845">
    <property type="component" value="Unassembled WGS sequence"/>
</dbReference>